<keyword evidence="1" id="KW-0732">Signal</keyword>
<comment type="caution">
    <text evidence="3">The sequence shown here is derived from an EMBL/GenBank/DDBJ whole genome shotgun (WGS) entry which is preliminary data.</text>
</comment>
<dbReference type="Pfam" id="PF00577">
    <property type="entry name" value="Usher"/>
    <property type="match status" value="1"/>
</dbReference>
<dbReference type="InterPro" id="IPR000015">
    <property type="entry name" value="Fimb_usher"/>
</dbReference>
<reference evidence="4" key="1">
    <citation type="journal article" date="2019" name="Int. J. Syst. Evol. Microbiol.">
        <title>The Global Catalogue of Microorganisms (GCM) 10K type strain sequencing project: providing services to taxonomists for standard genome sequencing and annotation.</title>
        <authorList>
            <consortium name="The Broad Institute Genomics Platform"/>
            <consortium name="The Broad Institute Genome Sequencing Center for Infectious Disease"/>
            <person name="Wu L."/>
            <person name="Ma J."/>
        </authorList>
    </citation>
    <scope>NUCLEOTIDE SEQUENCE [LARGE SCALE GENOMIC DNA]</scope>
    <source>
        <strain evidence="4">KCTC 52039</strain>
    </source>
</reference>
<proteinExistence type="predicted"/>
<evidence type="ECO:0000259" key="2">
    <source>
        <dbReference type="Pfam" id="PF13953"/>
    </source>
</evidence>
<dbReference type="RefSeq" id="WP_380073698.1">
    <property type="nucleotide sequence ID" value="NZ_JBHRTO010000001.1"/>
</dbReference>
<protein>
    <submittedName>
        <fullName evidence="3">Fimbria/pilus outer membrane usher protein</fullName>
    </submittedName>
</protein>
<accession>A0ABV7J2N0</accession>
<dbReference type="EMBL" id="JBHRTO010000001">
    <property type="protein sequence ID" value="MFC3182118.1"/>
    <property type="molecule type" value="Genomic_DNA"/>
</dbReference>
<name>A0ABV7J2N0_9RHOB</name>
<evidence type="ECO:0000313" key="3">
    <source>
        <dbReference type="EMBL" id="MFC3182118.1"/>
    </source>
</evidence>
<feature type="chain" id="PRO_5046398357" evidence="1">
    <location>
        <begin position="24"/>
        <end position="804"/>
    </location>
</feature>
<dbReference type="Gene3D" id="2.60.40.2610">
    <property type="entry name" value="Outer membrane usher protein FimD, plug domain"/>
    <property type="match status" value="1"/>
</dbReference>
<feature type="signal peptide" evidence="1">
    <location>
        <begin position="1"/>
        <end position="23"/>
    </location>
</feature>
<evidence type="ECO:0000313" key="4">
    <source>
        <dbReference type="Proteomes" id="UP001595547"/>
    </source>
</evidence>
<dbReference type="PANTHER" id="PTHR30451">
    <property type="entry name" value="OUTER MEMBRANE USHER PROTEIN"/>
    <property type="match status" value="1"/>
</dbReference>
<feature type="domain" description="PapC-like C-terminal" evidence="2">
    <location>
        <begin position="730"/>
        <end position="788"/>
    </location>
</feature>
<dbReference type="InterPro" id="IPR042186">
    <property type="entry name" value="FimD_plug_dom"/>
</dbReference>
<dbReference type="InterPro" id="IPR025949">
    <property type="entry name" value="PapC-like_C"/>
</dbReference>
<organism evidence="3 4">
    <name type="scientific">Cypionkella sinensis</name>
    <dbReference type="NCBI Taxonomy" id="1756043"/>
    <lineage>
        <taxon>Bacteria</taxon>
        <taxon>Pseudomonadati</taxon>
        <taxon>Pseudomonadota</taxon>
        <taxon>Alphaproteobacteria</taxon>
        <taxon>Rhodobacterales</taxon>
        <taxon>Paracoccaceae</taxon>
        <taxon>Cypionkella</taxon>
    </lineage>
</organism>
<dbReference type="Proteomes" id="UP001595547">
    <property type="component" value="Unassembled WGS sequence"/>
</dbReference>
<dbReference type="Gene3D" id="2.60.40.3110">
    <property type="match status" value="1"/>
</dbReference>
<dbReference type="PANTHER" id="PTHR30451:SF5">
    <property type="entry name" value="SLR0019 PROTEIN"/>
    <property type="match status" value="1"/>
</dbReference>
<sequence>MHRIGLVCVATALCLAQADLACAQEGDGQEGDAAGLSVSADLTEADAGRVPLYLEVTVNGKPTNLVAEFALEPGSGRMFSPKSELVQVGLDGKHLSAGMVDLRSIPGLRFVYDEPGQKIDLQVPVAAMRTEVVSAMPEAEQLDAERSYGAVLNYSLDAGLQKQPLASDIVSTAASFDGWIFAPFGVLRSSGVVRDLIDDSTGREALRLETTYQVSSPKRRLTLAVGDVQSSSLAWSRSVRMAGVQLRRDFGLRSDLVTQQLLSFDGAAAVPSSVDVFIDNNRAYSTGRDAGPFRLEDLPVRAGAGEALIVVTDENGRRTTKAVSFYVSRKLLKKGLLDFSIEAGRAREGYGLESNDYGSDGFLSGSLRFGLTERVTMEAQVQSKSDLTMVGLGFTTVPFNLAEVSLAGGVSDYAGKTASFAYGALQTQVGAVEINGSVRWSQQGFADLAYATGVDYLGQTAIEDSASLLEVPTLQTALSVSVPLGGGNLGMGYVSSTRSSSRDELVTASYGRDLGIWDGSLSVYGSHDLQSGDTRAAVGVSMPLGKRKSLRATSSVDPEGNALGGVYVARAISDRQGDYGYAAEVQRDSGGAIRFSGRGDYLGRFGQVGLEVRSGDGATGVRAQMDGAVAMAGGAMAFGNRVTDSFAIVDVGAAGVPVSVHNRPVARTGRGGKALVTGLQSNHRNRVSVDLDDLPADLALDASGMDVVPGIGAGVKVKFSGDSDDSAVVVLTGPNGAPLEAGMTALLNGGGEEFFVGFGGETLVQGLKRHNRLVVQSDTGRCTASFDFAPKSGGLQMIEGVPCQ</sequence>
<dbReference type="Pfam" id="PF13953">
    <property type="entry name" value="PapC_C"/>
    <property type="match status" value="1"/>
</dbReference>
<evidence type="ECO:0000256" key="1">
    <source>
        <dbReference type="SAM" id="SignalP"/>
    </source>
</evidence>
<gene>
    <name evidence="3" type="ORF">ACFOGH_14035</name>
</gene>
<keyword evidence="4" id="KW-1185">Reference proteome</keyword>